<dbReference type="PROSITE" id="PS51257">
    <property type="entry name" value="PROKAR_LIPOPROTEIN"/>
    <property type="match status" value="1"/>
</dbReference>
<gene>
    <name evidence="1" type="ORF">E0F89_15995</name>
</gene>
<keyword evidence="2" id="KW-1185">Reference proteome</keyword>
<proteinExistence type="predicted"/>
<accession>A0A4R5APF5</accession>
<organism evidence="1 2">
    <name type="scientific">Flavobacterium caseinilyticum</name>
    <dbReference type="NCBI Taxonomy" id="2541732"/>
    <lineage>
        <taxon>Bacteria</taxon>
        <taxon>Pseudomonadati</taxon>
        <taxon>Bacteroidota</taxon>
        <taxon>Flavobacteriia</taxon>
        <taxon>Flavobacteriales</taxon>
        <taxon>Flavobacteriaceae</taxon>
        <taxon>Flavobacterium</taxon>
    </lineage>
</organism>
<dbReference type="EMBL" id="SMFM01000011">
    <property type="protein sequence ID" value="TDD74015.1"/>
    <property type="molecule type" value="Genomic_DNA"/>
</dbReference>
<comment type="caution">
    <text evidence="1">The sequence shown here is derived from an EMBL/GenBank/DDBJ whole genome shotgun (WGS) entry which is preliminary data.</text>
</comment>
<protein>
    <recommendedName>
        <fullName evidence="3">Lipoprotein</fullName>
    </recommendedName>
</protein>
<dbReference type="Proteomes" id="UP000295278">
    <property type="component" value="Unassembled WGS sequence"/>
</dbReference>
<sequence length="224" mass="24538">MQSYRLLIILSVTLIGCQTKDSNTPQTTNTEISLDTVKVFEESKEKIIDSTTTIKTKNTHKLLLTSNALQLIHRKTGSTIEIPFGKPIDQMIEITNTALQSKPTSIGINKECGAGPLKMVSWNNGLTIVFQQKKSETAKPETDWKFAGWYMGISSSSAQKISTMAGISIGSSRAEMESAYVITVSQTSLGYEFSTSSGLYGIFEGPEKEAKITSLWSGLSCNFR</sequence>
<evidence type="ECO:0000313" key="1">
    <source>
        <dbReference type="EMBL" id="TDD74015.1"/>
    </source>
</evidence>
<dbReference type="OrthoDB" id="878483at2"/>
<reference evidence="1 2" key="1">
    <citation type="submission" date="2019-03" db="EMBL/GenBank/DDBJ databases">
        <title>Flavobacterium AT-3-2 sp. nov., isolated from arctic soil.</title>
        <authorList>
            <person name="Chaudhary D.K."/>
        </authorList>
    </citation>
    <scope>NUCLEOTIDE SEQUENCE [LARGE SCALE GENOMIC DNA]</scope>
    <source>
        <strain evidence="1 2">AT-3-2</strain>
    </source>
</reference>
<evidence type="ECO:0000313" key="2">
    <source>
        <dbReference type="Proteomes" id="UP000295278"/>
    </source>
</evidence>
<evidence type="ECO:0008006" key="3">
    <source>
        <dbReference type="Google" id="ProtNLM"/>
    </source>
</evidence>
<dbReference type="AlphaFoldDB" id="A0A4R5APF5"/>
<dbReference type="RefSeq" id="WP_131910734.1">
    <property type="nucleotide sequence ID" value="NZ_SMFM01000011.1"/>
</dbReference>
<name>A0A4R5APF5_9FLAO</name>